<evidence type="ECO:0000256" key="2">
    <source>
        <dbReference type="SAM" id="Phobius"/>
    </source>
</evidence>
<name>A0AAD9CWQ2_PAPLA</name>
<comment type="caution">
    <text evidence="3">The sequence shown here is derived from an EMBL/GenBank/DDBJ whole genome shotgun (WGS) entry which is preliminary data.</text>
</comment>
<evidence type="ECO:0000313" key="4">
    <source>
        <dbReference type="Proteomes" id="UP001182556"/>
    </source>
</evidence>
<accession>A0AAD9CWQ2</accession>
<dbReference type="Proteomes" id="UP001182556">
    <property type="component" value="Unassembled WGS sequence"/>
</dbReference>
<gene>
    <name evidence="3" type="ORF">DB88DRAFT_378509</name>
</gene>
<dbReference type="EMBL" id="JAODAN010000009">
    <property type="protein sequence ID" value="KAK1922028.1"/>
    <property type="molecule type" value="Genomic_DNA"/>
</dbReference>
<feature type="transmembrane region" description="Helical" evidence="2">
    <location>
        <begin position="198"/>
        <end position="220"/>
    </location>
</feature>
<dbReference type="InterPro" id="IPR038770">
    <property type="entry name" value="Na+/solute_symporter_sf"/>
</dbReference>
<sequence length="485" mass="53331">MSNSSSCTRIDEIASSPSNPATLSRSSTWGEDALTIAPAGERKGSLPRSDTLGTIVEPRVHGDAKEVAVVRHQSVSLESSHRIDESGDRRSWWHPVSLLWLAVENWFLISLAVLVTLAWKFPDVGKKGGALRAEYTINYGAIALIFLITGLTLSTQALYRQLRNWYSHLFTQVFSLLFFPAVMFAILNVIQAADDPAINPYILVGLMTMAVLPTTVAANVTMTREAEGNEEAAIAECCIGQVLGIFLSPLFLQMFMSAPGWAYGQPVASGGRSSAEGLKQIYRQVGQHMGLAIFLPMFVGQVIQNVFQKKTKWVATTFRLPKVGSFLLLTLIWSNFSTQFDQNAFNLVSPASIILVVFLNLGVYLLFTVICLVLTRLPFLPSSLVVESDSKPPRWRSIAMRARFARPEATAICFCAAAKGLVVGSPILDILYGGLPPAQRAIISIPLVLYQGEQVACGQLLVYLFRRWNRQPDPLKPVAESELPR</sequence>
<evidence type="ECO:0000313" key="3">
    <source>
        <dbReference type="EMBL" id="KAK1922028.1"/>
    </source>
</evidence>
<organism evidence="3 4">
    <name type="scientific">Papiliotrema laurentii</name>
    <name type="common">Cryptococcus laurentii</name>
    <dbReference type="NCBI Taxonomy" id="5418"/>
    <lineage>
        <taxon>Eukaryota</taxon>
        <taxon>Fungi</taxon>
        <taxon>Dikarya</taxon>
        <taxon>Basidiomycota</taxon>
        <taxon>Agaricomycotina</taxon>
        <taxon>Tremellomycetes</taxon>
        <taxon>Tremellales</taxon>
        <taxon>Rhynchogastremaceae</taxon>
        <taxon>Papiliotrema</taxon>
    </lineage>
</organism>
<feature type="transmembrane region" description="Helical" evidence="2">
    <location>
        <begin position="319"/>
        <end position="336"/>
    </location>
</feature>
<dbReference type="InterPro" id="IPR016833">
    <property type="entry name" value="Put_Na-Bile_cotransptr"/>
</dbReference>
<keyword evidence="4" id="KW-1185">Reference proteome</keyword>
<feature type="transmembrane region" description="Helical" evidence="2">
    <location>
        <begin position="139"/>
        <end position="159"/>
    </location>
</feature>
<feature type="transmembrane region" description="Helical" evidence="2">
    <location>
        <begin position="288"/>
        <end position="307"/>
    </location>
</feature>
<keyword evidence="2" id="KW-1133">Transmembrane helix</keyword>
<evidence type="ECO:0000256" key="1">
    <source>
        <dbReference type="SAM" id="MobiDB-lite"/>
    </source>
</evidence>
<dbReference type="PANTHER" id="PTHR18640:SF5">
    <property type="entry name" value="SODIUM_BILE ACID COTRANSPORTER 7"/>
    <property type="match status" value="1"/>
</dbReference>
<dbReference type="Gene3D" id="1.20.1530.20">
    <property type="match status" value="1"/>
</dbReference>
<dbReference type="GO" id="GO:0005886">
    <property type="term" value="C:plasma membrane"/>
    <property type="evidence" value="ECO:0007669"/>
    <property type="project" value="TreeGrafter"/>
</dbReference>
<keyword evidence="2" id="KW-0472">Membrane</keyword>
<feature type="transmembrane region" description="Helical" evidence="2">
    <location>
        <begin position="232"/>
        <end position="252"/>
    </location>
</feature>
<feature type="region of interest" description="Disordered" evidence="1">
    <location>
        <begin position="1"/>
        <end position="27"/>
    </location>
</feature>
<dbReference type="Pfam" id="PF13593">
    <property type="entry name" value="SBF_like"/>
    <property type="match status" value="1"/>
</dbReference>
<feature type="transmembrane region" description="Helical" evidence="2">
    <location>
        <begin position="98"/>
        <end position="119"/>
    </location>
</feature>
<dbReference type="AlphaFoldDB" id="A0AAD9CWQ2"/>
<feature type="transmembrane region" description="Helical" evidence="2">
    <location>
        <begin position="171"/>
        <end position="192"/>
    </location>
</feature>
<proteinExistence type="predicted"/>
<keyword evidence="2" id="KW-0812">Transmembrane</keyword>
<protein>
    <submittedName>
        <fullName evidence="3">SBF-like CPA transporter family-domain-containing protein</fullName>
    </submittedName>
</protein>
<feature type="transmembrane region" description="Helical" evidence="2">
    <location>
        <begin position="348"/>
        <end position="374"/>
    </location>
</feature>
<reference evidence="3" key="1">
    <citation type="submission" date="2023-02" db="EMBL/GenBank/DDBJ databases">
        <title>Identification and recombinant expression of a fungal hydrolase from Papiliotrema laurentii that hydrolyzes apple cutin and clears colloidal polyester polyurethane.</title>
        <authorList>
            <consortium name="DOE Joint Genome Institute"/>
            <person name="Roman V.A."/>
            <person name="Bojanowski C."/>
            <person name="Crable B.R."/>
            <person name="Wagner D.N."/>
            <person name="Hung C.S."/>
            <person name="Nadeau L.J."/>
            <person name="Schratz L."/>
            <person name="Haridas S."/>
            <person name="Pangilinan J."/>
            <person name="Lipzen A."/>
            <person name="Na H."/>
            <person name="Yan M."/>
            <person name="Ng V."/>
            <person name="Grigoriev I.V."/>
            <person name="Spatafora J.W."/>
            <person name="Barlow D."/>
            <person name="Biffinger J."/>
            <person name="Kelley-Loughnane N."/>
            <person name="Varaljay V.A."/>
            <person name="Crookes-Goodson W.J."/>
        </authorList>
    </citation>
    <scope>NUCLEOTIDE SEQUENCE</scope>
    <source>
        <strain evidence="3">5307AH</strain>
    </source>
</reference>
<dbReference type="PANTHER" id="PTHR18640">
    <property type="entry name" value="SOLUTE CARRIER FAMILY 10 MEMBER 7"/>
    <property type="match status" value="1"/>
</dbReference>
<feature type="compositionally biased region" description="Polar residues" evidence="1">
    <location>
        <begin position="15"/>
        <end position="27"/>
    </location>
</feature>